<name>A0A1T4X7K2_9GAMM</name>
<evidence type="ECO:0000313" key="1">
    <source>
        <dbReference type="EMBL" id="SKA85055.1"/>
    </source>
</evidence>
<protein>
    <submittedName>
        <fullName evidence="1">Uncharacterized protein</fullName>
    </submittedName>
</protein>
<dbReference type="Proteomes" id="UP000190460">
    <property type="component" value="Unassembled WGS sequence"/>
</dbReference>
<reference evidence="1 2" key="1">
    <citation type="submission" date="2017-02" db="EMBL/GenBank/DDBJ databases">
        <authorList>
            <person name="Peterson S.W."/>
        </authorList>
    </citation>
    <scope>NUCLEOTIDE SEQUENCE [LARGE SCALE GENOMIC DNA]</scope>
    <source>
        <strain evidence="1 2">ATCC 49788</strain>
    </source>
</reference>
<organism evidence="1 2">
    <name type="scientific">Thiothrix eikelboomii</name>
    <dbReference type="NCBI Taxonomy" id="92487"/>
    <lineage>
        <taxon>Bacteria</taxon>
        <taxon>Pseudomonadati</taxon>
        <taxon>Pseudomonadota</taxon>
        <taxon>Gammaproteobacteria</taxon>
        <taxon>Thiotrichales</taxon>
        <taxon>Thiotrichaceae</taxon>
        <taxon>Thiothrix</taxon>
    </lineage>
</organism>
<sequence>MCLGRFKADLAISHRLSLASLAKIRHKKYSPVGAGLGEEAYTTEQTSYYQLERSRD</sequence>
<accession>A0A1T4X7K2</accession>
<dbReference type="AlphaFoldDB" id="A0A1T4X7K2"/>
<keyword evidence="2" id="KW-1185">Reference proteome</keyword>
<dbReference type="EMBL" id="FUYB01000013">
    <property type="protein sequence ID" value="SKA85055.1"/>
    <property type="molecule type" value="Genomic_DNA"/>
</dbReference>
<gene>
    <name evidence="1" type="ORF">SAMN02745130_02573</name>
</gene>
<proteinExistence type="predicted"/>
<evidence type="ECO:0000313" key="2">
    <source>
        <dbReference type="Proteomes" id="UP000190460"/>
    </source>
</evidence>